<evidence type="ECO:0000256" key="7">
    <source>
        <dbReference type="ARBA" id="ARBA00023237"/>
    </source>
</evidence>
<keyword evidence="14" id="KW-1185">Reference proteome</keyword>
<keyword evidence="3 8" id="KW-1134">Transmembrane beta strand</keyword>
<name>A0A9Q7E4T6_HISSO</name>
<dbReference type="PANTHER" id="PTHR30069">
    <property type="entry name" value="TONB-DEPENDENT OUTER MEMBRANE RECEPTOR"/>
    <property type="match status" value="1"/>
</dbReference>
<proteinExistence type="inferred from homology"/>
<protein>
    <submittedName>
        <fullName evidence="13">TonB-dependent receptor</fullName>
    </submittedName>
</protein>
<keyword evidence="13" id="KW-0675">Receptor</keyword>
<evidence type="ECO:0000256" key="9">
    <source>
        <dbReference type="RuleBase" id="RU003357"/>
    </source>
</evidence>
<evidence type="ECO:0000259" key="12">
    <source>
        <dbReference type="Pfam" id="PF07715"/>
    </source>
</evidence>
<sequence>MKLYKFRKELFVLTLLVSGNSISAEIIAELDEVVVSDSSSVADFQSLAFQGGRKASDVFIEGKEFKTRSATLGNALAGELGVHSNPFGGGASAPVIRGQEGVRIKLLQNGSDIVDMSNISPDHAVVADTLLAQQVELVRGTSTLMYGMASPAGVVNIVDNRIPTSRPEKGYEGEIVSRFDTASKEKVLTAGVTLAAGDNFLIRAEGLTRKSENYHVPEVFIGQKLNYLPDSHHKSKVGTLGTTWIGDKGYLGASVSYRKDRYGIPGHNHAFDYCSGHLFDTDNLKAITGGDGEAPYLNAYPHLMTDADMISSLHFHCGADIQGHKHSHESIYGHDHDISEAGPVVDMRSKRYDVRGEWKSPIPGISKVKLSLAYADYYHDEKHDGKAHIDKNDSQGIKDRKKYTAAIMSGKPEAFYANRGFNSRLEIYHQPTEHFNGVVGMQYQTQKTKVQRLAPSLNNNGQDLSGERKESERNPLVPHTNKQFSVFALEQFTWRNFIVEVGARWEKQRIPIKYDPHKLRLDKAAGSKVRLPDLSPYTENALSYSGTLMWDFHPAYRLSITGSHNERIPSPMELYYHGKHLATNSFQYGNKDLKKERSNNVEIGLMRISDKWDFKVSAYYQRFKNYIHNENLYREGNLFMRRYNQSQARFYGFEGEIGYQITPNHRITFFGDYVNGKLFGFKKFYGNPKFKRVCELENDRKNNLEKCVENEEWGEEWSYHKIGEQTIERPNRNAARVPPMRLGFRLKSQFNDNWSGSLEYTRMFAQKRISINTVIKEIDREEAEKRRENAKGLGYDGHYTELVPEDVTQGYHLLNLSLNYSRKIDGVEYSATLSANNLLNQKIYIHNSYLPYVPQMGRNFILNVGVTF</sequence>
<dbReference type="InterPro" id="IPR037066">
    <property type="entry name" value="Plug_dom_sf"/>
</dbReference>
<evidence type="ECO:0000256" key="3">
    <source>
        <dbReference type="ARBA" id="ARBA00022452"/>
    </source>
</evidence>
<dbReference type="SUPFAM" id="SSF56935">
    <property type="entry name" value="Porins"/>
    <property type="match status" value="1"/>
</dbReference>
<dbReference type="PANTHER" id="PTHR30069:SF40">
    <property type="entry name" value="TONB-DEPENDENT RECEPTOR NMB0964-RELATED"/>
    <property type="match status" value="1"/>
</dbReference>
<evidence type="ECO:0000259" key="11">
    <source>
        <dbReference type="Pfam" id="PF00593"/>
    </source>
</evidence>
<keyword evidence="4 8" id="KW-0812">Transmembrane</keyword>
<dbReference type="GO" id="GO:0044718">
    <property type="term" value="P:siderophore transmembrane transport"/>
    <property type="evidence" value="ECO:0007669"/>
    <property type="project" value="TreeGrafter"/>
</dbReference>
<dbReference type="AlphaFoldDB" id="A0A9Q7E4T6"/>
<dbReference type="EMBL" id="CP066558">
    <property type="protein sequence ID" value="QQF82428.1"/>
    <property type="molecule type" value="Genomic_DNA"/>
</dbReference>
<dbReference type="GO" id="GO:0015344">
    <property type="term" value="F:siderophore uptake transmembrane transporter activity"/>
    <property type="evidence" value="ECO:0007669"/>
    <property type="project" value="TreeGrafter"/>
</dbReference>
<dbReference type="Pfam" id="PF00593">
    <property type="entry name" value="TonB_dep_Rec_b-barrel"/>
    <property type="match status" value="1"/>
</dbReference>
<gene>
    <name evidence="13" type="ORF">JFL49_00455</name>
</gene>
<keyword evidence="2 8" id="KW-0813">Transport</keyword>
<dbReference type="OrthoDB" id="9795928at2"/>
<evidence type="ECO:0000256" key="10">
    <source>
        <dbReference type="SAM" id="MobiDB-lite"/>
    </source>
</evidence>
<accession>A0A9Q7E4T6</accession>
<comment type="similarity">
    <text evidence="8 9">Belongs to the TonB-dependent receptor family.</text>
</comment>
<dbReference type="InterPro" id="IPR000531">
    <property type="entry name" value="Beta-barrel_TonB"/>
</dbReference>
<dbReference type="InterPro" id="IPR036942">
    <property type="entry name" value="Beta-barrel_TonB_sf"/>
</dbReference>
<organism evidence="13 14">
    <name type="scientific">Histophilus somni</name>
    <name type="common">Haemophilus somnus</name>
    <dbReference type="NCBI Taxonomy" id="731"/>
    <lineage>
        <taxon>Bacteria</taxon>
        <taxon>Pseudomonadati</taxon>
        <taxon>Pseudomonadota</taxon>
        <taxon>Gammaproteobacteria</taxon>
        <taxon>Pasteurellales</taxon>
        <taxon>Pasteurellaceae</taxon>
        <taxon>Histophilus</taxon>
    </lineage>
</organism>
<keyword evidence="7 8" id="KW-0998">Cell outer membrane</keyword>
<evidence type="ECO:0000256" key="4">
    <source>
        <dbReference type="ARBA" id="ARBA00022692"/>
    </source>
</evidence>
<dbReference type="RefSeq" id="WP_075293565.1">
    <property type="nucleotide sequence ID" value="NZ_CP018802.1"/>
</dbReference>
<dbReference type="Proteomes" id="UP000595373">
    <property type="component" value="Chromosome"/>
</dbReference>
<dbReference type="GO" id="GO:0009279">
    <property type="term" value="C:cell outer membrane"/>
    <property type="evidence" value="ECO:0007669"/>
    <property type="project" value="UniProtKB-SubCell"/>
</dbReference>
<dbReference type="InterPro" id="IPR012910">
    <property type="entry name" value="Plug_dom"/>
</dbReference>
<dbReference type="PROSITE" id="PS52016">
    <property type="entry name" value="TONB_DEPENDENT_REC_3"/>
    <property type="match status" value="1"/>
</dbReference>
<evidence type="ECO:0000256" key="8">
    <source>
        <dbReference type="PROSITE-ProRule" id="PRU01360"/>
    </source>
</evidence>
<feature type="domain" description="TonB-dependent receptor-like beta-barrel" evidence="11">
    <location>
        <begin position="349"/>
        <end position="838"/>
    </location>
</feature>
<reference evidence="13 14" key="1">
    <citation type="submission" date="2020-12" db="EMBL/GenBank/DDBJ databases">
        <title>ASc-MMNZ-VFA-070.</title>
        <authorList>
            <person name="Schryvers A."/>
            <person name="Mostafa Nazari M."/>
            <person name="Farshchi Andisi V."/>
            <person name="Timsit E."/>
            <person name="Walter Morck D."/>
        </authorList>
    </citation>
    <scope>NUCLEOTIDE SEQUENCE [LARGE SCALE GENOMIC DNA]</scope>
    <source>
        <strain evidence="13 14">ASc-MMNZ-VFA-070</strain>
    </source>
</reference>
<dbReference type="Gene3D" id="2.170.130.10">
    <property type="entry name" value="TonB-dependent receptor, plug domain"/>
    <property type="match status" value="1"/>
</dbReference>
<evidence type="ECO:0000256" key="5">
    <source>
        <dbReference type="ARBA" id="ARBA00023077"/>
    </source>
</evidence>
<evidence type="ECO:0000313" key="14">
    <source>
        <dbReference type="Proteomes" id="UP000595373"/>
    </source>
</evidence>
<keyword evidence="5 9" id="KW-0798">TonB box</keyword>
<feature type="region of interest" description="Disordered" evidence="10">
    <location>
        <begin position="456"/>
        <end position="475"/>
    </location>
</feature>
<evidence type="ECO:0000313" key="13">
    <source>
        <dbReference type="EMBL" id="QQF82428.1"/>
    </source>
</evidence>
<evidence type="ECO:0000256" key="6">
    <source>
        <dbReference type="ARBA" id="ARBA00023136"/>
    </source>
</evidence>
<dbReference type="Pfam" id="PF07715">
    <property type="entry name" value="Plug"/>
    <property type="match status" value="1"/>
</dbReference>
<dbReference type="Gene3D" id="2.40.170.20">
    <property type="entry name" value="TonB-dependent receptor, beta-barrel domain"/>
    <property type="match status" value="1"/>
</dbReference>
<evidence type="ECO:0000256" key="1">
    <source>
        <dbReference type="ARBA" id="ARBA00004571"/>
    </source>
</evidence>
<feature type="domain" description="TonB-dependent receptor plug" evidence="12">
    <location>
        <begin position="63"/>
        <end position="154"/>
    </location>
</feature>
<dbReference type="InterPro" id="IPR039426">
    <property type="entry name" value="TonB-dep_rcpt-like"/>
</dbReference>
<comment type="subcellular location">
    <subcellularLocation>
        <location evidence="1 8">Cell outer membrane</location>
        <topology evidence="1 8">Multi-pass membrane protein</topology>
    </subcellularLocation>
</comment>
<evidence type="ECO:0000256" key="2">
    <source>
        <dbReference type="ARBA" id="ARBA00022448"/>
    </source>
</evidence>
<keyword evidence="6 8" id="KW-0472">Membrane</keyword>